<dbReference type="SUPFAM" id="SSF48264">
    <property type="entry name" value="Cytochrome P450"/>
    <property type="match status" value="1"/>
</dbReference>
<evidence type="ECO:0000256" key="4">
    <source>
        <dbReference type="ARBA" id="ARBA00022723"/>
    </source>
</evidence>
<keyword evidence="4 8" id="KW-0479">Metal-binding</keyword>
<dbReference type="InterPro" id="IPR002403">
    <property type="entry name" value="Cyt_P450_E_grp-IV"/>
</dbReference>
<evidence type="ECO:0000256" key="9">
    <source>
        <dbReference type="RuleBase" id="RU000461"/>
    </source>
</evidence>
<sequence length="576" mass="64884">MATTVSLLAPNLSIGAPETLVAALASSFNYSGVKETNTPLVKHIPDAGTLATPPAGTSSYTFLYSIFILGLLYYTFEAVATFQNASKNVEVPVVGWGRWTAFVPRVLLNLVFAGKAAKTLEDGYQRFKDRAFQLVRNEGAMVILPQQLLDELSHISDKVASPHGALEHDLLGDYTGLNLILESRMHHSIVQRKLTPRLGLLTPGLEEQLVKAVNEYLPSCDTEEWTEFMPYQVFGKISARLAARALVGPNLCENPEWLDISVNYTESLFRTIVILRLVPWWIRPVICHLLPSYWAGKAYVRKGKKLLAPIIKELLAKKDAGNWSPAANAEESNVMYWLAESAKGKDRDAEKLAHVEVLLALASVHTTLLRMVNVLFDVTGSPEFFDPLIQEIDSVQQLPEPWTNASYQKLDKLDSCMRESQRMSPPTTLGLKRMFKQDYTFANGMHVKKGTYVCMPIYAIENDISHPETFDGLRSWRKRQAQQNAPKLREASDENLFSSITPTTLNFGYGKTACPGRFFASLIIKMLFVKLLPEYEFKFNDGKSRPQNLMAHEFLFCWPWEKMQVRRRRDGASPLS</sequence>
<evidence type="ECO:0000256" key="5">
    <source>
        <dbReference type="ARBA" id="ARBA00023002"/>
    </source>
</evidence>
<evidence type="ECO:0000256" key="2">
    <source>
        <dbReference type="ARBA" id="ARBA00004685"/>
    </source>
</evidence>
<dbReference type="OrthoDB" id="1844152at2759"/>
<dbReference type="PROSITE" id="PS00086">
    <property type="entry name" value="CYTOCHROME_P450"/>
    <property type="match status" value="1"/>
</dbReference>
<keyword evidence="6 8" id="KW-0408">Iron</keyword>
<keyword evidence="8 9" id="KW-0349">Heme</keyword>
<evidence type="ECO:0000256" key="7">
    <source>
        <dbReference type="ARBA" id="ARBA00023033"/>
    </source>
</evidence>
<evidence type="ECO:0000313" key="10">
    <source>
        <dbReference type="EMBL" id="KAF2728064.1"/>
    </source>
</evidence>
<name>A0A9P4QKC1_9PLEO</name>
<evidence type="ECO:0000256" key="3">
    <source>
        <dbReference type="ARBA" id="ARBA00010617"/>
    </source>
</evidence>
<evidence type="ECO:0000256" key="8">
    <source>
        <dbReference type="PIRSR" id="PIRSR602403-1"/>
    </source>
</evidence>
<keyword evidence="7 9" id="KW-0503">Monooxygenase</keyword>
<dbReference type="CDD" id="cd11041">
    <property type="entry name" value="CYP503A1-like"/>
    <property type="match status" value="1"/>
</dbReference>
<dbReference type="AlphaFoldDB" id="A0A9P4QKC1"/>
<dbReference type="EMBL" id="ML996297">
    <property type="protein sequence ID" value="KAF2728064.1"/>
    <property type="molecule type" value="Genomic_DNA"/>
</dbReference>
<evidence type="ECO:0000256" key="1">
    <source>
        <dbReference type="ARBA" id="ARBA00001971"/>
    </source>
</evidence>
<dbReference type="PANTHER" id="PTHR46206">
    <property type="entry name" value="CYTOCHROME P450"/>
    <property type="match status" value="1"/>
</dbReference>
<comment type="cofactor">
    <cofactor evidence="1 8">
        <name>heme</name>
        <dbReference type="ChEBI" id="CHEBI:30413"/>
    </cofactor>
</comment>
<dbReference type="Gene3D" id="1.10.630.10">
    <property type="entry name" value="Cytochrome P450"/>
    <property type="match status" value="1"/>
</dbReference>
<gene>
    <name evidence="10" type="ORF">EJ04DRAFT_450080</name>
</gene>
<feature type="binding site" description="axial binding residue" evidence="8">
    <location>
        <position position="514"/>
    </location>
    <ligand>
        <name>heme</name>
        <dbReference type="ChEBI" id="CHEBI:30413"/>
    </ligand>
    <ligandPart>
        <name>Fe</name>
        <dbReference type="ChEBI" id="CHEBI:18248"/>
    </ligandPart>
</feature>
<organism evidence="10 11">
    <name type="scientific">Polyplosphaeria fusca</name>
    <dbReference type="NCBI Taxonomy" id="682080"/>
    <lineage>
        <taxon>Eukaryota</taxon>
        <taxon>Fungi</taxon>
        <taxon>Dikarya</taxon>
        <taxon>Ascomycota</taxon>
        <taxon>Pezizomycotina</taxon>
        <taxon>Dothideomycetes</taxon>
        <taxon>Pleosporomycetidae</taxon>
        <taxon>Pleosporales</taxon>
        <taxon>Tetraplosphaeriaceae</taxon>
        <taxon>Polyplosphaeria</taxon>
    </lineage>
</organism>
<dbReference type="InterPro" id="IPR001128">
    <property type="entry name" value="Cyt_P450"/>
</dbReference>
<proteinExistence type="inferred from homology"/>
<evidence type="ECO:0000256" key="6">
    <source>
        <dbReference type="ARBA" id="ARBA00023004"/>
    </source>
</evidence>
<dbReference type="PANTHER" id="PTHR46206:SF6">
    <property type="entry name" value="CYTOCHROME P450 MONOOXYGENASE AN1598-RELATED"/>
    <property type="match status" value="1"/>
</dbReference>
<dbReference type="GO" id="GO:0004497">
    <property type="term" value="F:monooxygenase activity"/>
    <property type="evidence" value="ECO:0007669"/>
    <property type="project" value="UniProtKB-KW"/>
</dbReference>
<dbReference type="Proteomes" id="UP000799444">
    <property type="component" value="Unassembled WGS sequence"/>
</dbReference>
<dbReference type="GO" id="GO:0005506">
    <property type="term" value="F:iron ion binding"/>
    <property type="evidence" value="ECO:0007669"/>
    <property type="project" value="InterPro"/>
</dbReference>
<comment type="caution">
    <text evidence="10">The sequence shown here is derived from an EMBL/GenBank/DDBJ whole genome shotgun (WGS) entry which is preliminary data.</text>
</comment>
<accession>A0A9P4QKC1</accession>
<dbReference type="InterPro" id="IPR036396">
    <property type="entry name" value="Cyt_P450_sf"/>
</dbReference>
<dbReference type="GO" id="GO:0020037">
    <property type="term" value="F:heme binding"/>
    <property type="evidence" value="ECO:0007669"/>
    <property type="project" value="InterPro"/>
</dbReference>
<reference evidence="10" key="1">
    <citation type="journal article" date="2020" name="Stud. Mycol.">
        <title>101 Dothideomycetes genomes: a test case for predicting lifestyles and emergence of pathogens.</title>
        <authorList>
            <person name="Haridas S."/>
            <person name="Albert R."/>
            <person name="Binder M."/>
            <person name="Bloem J."/>
            <person name="Labutti K."/>
            <person name="Salamov A."/>
            <person name="Andreopoulos B."/>
            <person name="Baker S."/>
            <person name="Barry K."/>
            <person name="Bills G."/>
            <person name="Bluhm B."/>
            <person name="Cannon C."/>
            <person name="Castanera R."/>
            <person name="Culley D."/>
            <person name="Daum C."/>
            <person name="Ezra D."/>
            <person name="Gonzalez J."/>
            <person name="Henrissat B."/>
            <person name="Kuo A."/>
            <person name="Liang C."/>
            <person name="Lipzen A."/>
            <person name="Lutzoni F."/>
            <person name="Magnuson J."/>
            <person name="Mondo S."/>
            <person name="Nolan M."/>
            <person name="Ohm R."/>
            <person name="Pangilinan J."/>
            <person name="Park H.-J."/>
            <person name="Ramirez L."/>
            <person name="Alfaro M."/>
            <person name="Sun H."/>
            <person name="Tritt A."/>
            <person name="Yoshinaga Y."/>
            <person name="Zwiers L.-H."/>
            <person name="Turgeon B."/>
            <person name="Goodwin S."/>
            <person name="Spatafora J."/>
            <person name="Crous P."/>
            <person name="Grigoriev I."/>
        </authorList>
    </citation>
    <scope>NUCLEOTIDE SEQUENCE</scope>
    <source>
        <strain evidence="10">CBS 125425</strain>
    </source>
</reference>
<keyword evidence="11" id="KW-1185">Reference proteome</keyword>
<dbReference type="Pfam" id="PF00067">
    <property type="entry name" value="p450"/>
    <property type="match status" value="1"/>
</dbReference>
<dbReference type="PRINTS" id="PR00465">
    <property type="entry name" value="EP450IV"/>
</dbReference>
<dbReference type="GO" id="GO:0016705">
    <property type="term" value="F:oxidoreductase activity, acting on paired donors, with incorporation or reduction of molecular oxygen"/>
    <property type="evidence" value="ECO:0007669"/>
    <property type="project" value="InterPro"/>
</dbReference>
<keyword evidence="5 9" id="KW-0560">Oxidoreductase</keyword>
<evidence type="ECO:0000313" key="11">
    <source>
        <dbReference type="Proteomes" id="UP000799444"/>
    </source>
</evidence>
<comment type="similarity">
    <text evidence="3 9">Belongs to the cytochrome P450 family.</text>
</comment>
<protein>
    <submittedName>
        <fullName evidence="10">Cytochrome P450</fullName>
    </submittedName>
</protein>
<dbReference type="InterPro" id="IPR017972">
    <property type="entry name" value="Cyt_P450_CS"/>
</dbReference>
<comment type="pathway">
    <text evidence="2">Mycotoxin biosynthesis.</text>
</comment>